<dbReference type="InterPro" id="IPR037066">
    <property type="entry name" value="Plug_dom_sf"/>
</dbReference>
<dbReference type="PROSITE" id="PS01156">
    <property type="entry name" value="TONB_DEPENDENT_REC_2"/>
    <property type="match status" value="1"/>
</dbReference>
<dbReference type="Pfam" id="PF07715">
    <property type="entry name" value="Plug"/>
    <property type="match status" value="1"/>
</dbReference>
<evidence type="ECO:0000256" key="4">
    <source>
        <dbReference type="ARBA" id="ARBA00022452"/>
    </source>
</evidence>
<dbReference type="KEGG" id="doe:DENOEST_2646"/>
<evidence type="ECO:0000256" key="8">
    <source>
        <dbReference type="ARBA" id="ARBA00023136"/>
    </source>
</evidence>
<evidence type="ECO:0000256" key="1">
    <source>
        <dbReference type="ARBA" id="ARBA00004571"/>
    </source>
</evidence>
<accession>A0A6S6XY44</accession>
<dbReference type="EMBL" id="LR778301">
    <property type="protein sequence ID" value="CAB1369811.1"/>
    <property type="molecule type" value="Genomic_DNA"/>
</dbReference>
<keyword evidence="7 13" id="KW-0798">TonB box</keyword>
<evidence type="ECO:0000313" key="17">
    <source>
        <dbReference type="Proteomes" id="UP000515733"/>
    </source>
</evidence>
<dbReference type="Proteomes" id="UP000515733">
    <property type="component" value="Chromosome"/>
</dbReference>
<dbReference type="GO" id="GO:0044718">
    <property type="term" value="P:siderophore transmembrane transport"/>
    <property type="evidence" value="ECO:0007669"/>
    <property type="project" value="TreeGrafter"/>
</dbReference>
<evidence type="ECO:0000256" key="9">
    <source>
        <dbReference type="ARBA" id="ARBA00023170"/>
    </source>
</evidence>
<evidence type="ECO:0000256" key="7">
    <source>
        <dbReference type="ARBA" id="ARBA00023077"/>
    </source>
</evidence>
<protein>
    <submittedName>
        <fullName evidence="16">TonB-dependent receptor</fullName>
    </submittedName>
</protein>
<evidence type="ECO:0000256" key="3">
    <source>
        <dbReference type="ARBA" id="ARBA00022448"/>
    </source>
</evidence>
<evidence type="ECO:0000259" key="14">
    <source>
        <dbReference type="Pfam" id="PF00593"/>
    </source>
</evidence>
<evidence type="ECO:0000256" key="6">
    <source>
        <dbReference type="ARBA" id="ARBA00022729"/>
    </source>
</evidence>
<dbReference type="AlphaFoldDB" id="A0A6S6XY44"/>
<feature type="short sequence motif" description="TonB C-terminal box" evidence="12">
    <location>
        <begin position="679"/>
        <end position="696"/>
    </location>
</feature>
<evidence type="ECO:0000256" key="12">
    <source>
        <dbReference type="PROSITE-ProRule" id="PRU10144"/>
    </source>
</evidence>
<evidence type="ECO:0000259" key="15">
    <source>
        <dbReference type="Pfam" id="PF07715"/>
    </source>
</evidence>
<dbReference type="InterPro" id="IPR000531">
    <property type="entry name" value="Beta-barrel_TonB"/>
</dbReference>
<evidence type="ECO:0000256" key="5">
    <source>
        <dbReference type="ARBA" id="ARBA00022692"/>
    </source>
</evidence>
<gene>
    <name evidence="16" type="ORF">DENOEST_2646</name>
</gene>
<reference evidence="16 17" key="1">
    <citation type="submission" date="2020-03" db="EMBL/GenBank/DDBJ databases">
        <authorList>
            <consortium name="Genoscope - CEA"/>
            <person name="William W."/>
        </authorList>
    </citation>
    <scope>NUCLEOTIDE SEQUENCE [LARGE SCALE GENOMIC DNA]</scope>
    <source>
        <strain evidence="17">DSM 16959</strain>
    </source>
</reference>
<dbReference type="GO" id="GO:0009279">
    <property type="term" value="C:cell outer membrane"/>
    <property type="evidence" value="ECO:0007669"/>
    <property type="project" value="UniProtKB-SubCell"/>
</dbReference>
<dbReference type="PROSITE" id="PS52016">
    <property type="entry name" value="TONB_DEPENDENT_REC_3"/>
    <property type="match status" value="1"/>
</dbReference>
<dbReference type="SUPFAM" id="SSF56935">
    <property type="entry name" value="Porins"/>
    <property type="match status" value="1"/>
</dbReference>
<name>A0A6S6XY44_9PROT</name>
<dbReference type="InterPro" id="IPR012910">
    <property type="entry name" value="Plug_dom"/>
</dbReference>
<keyword evidence="6" id="KW-0732">Signal</keyword>
<feature type="domain" description="TonB-dependent receptor-like beta-barrel" evidence="14">
    <location>
        <begin position="202"/>
        <end position="653"/>
    </location>
</feature>
<evidence type="ECO:0000256" key="10">
    <source>
        <dbReference type="ARBA" id="ARBA00023237"/>
    </source>
</evidence>
<dbReference type="Gene3D" id="2.170.130.10">
    <property type="entry name" value="TonB-dependent receptor, plug domain"/>
    <property type="match status" value="1"/>
</dbReference>
<dbReference type="OrthoDB" id="5332150at2"/>
<keyword evidence="5 11" id="KW-0812">Transmembrane</keyword>
<feature type="domain" description="TonB-dependent receptor plug" evidence="15">
    <location>
        <begin position="41"/>
        <end position="131"/>
    </location>
</feature>
<evidence type="ECO:0000256" key="11">
    <source>
        <dbReference type="PROSITE-ProRule" id="PRU01360"/>
    </source>
</evidence>
<organism evidence="16 17">
    <name type="scientific">Denitratisoma oestradiolicum</name>
    <dbReference type="NCBI Taxonomy" id="311182"/>
    <lineage>
        <taxon>Bacteria</taxon>
        <taxon>Pseudomonadati</taxon>
        <taxon>Pseudomonadota</taxon>
        <taxon>Betaproteobacteria</taxon>
        <taxon>Nitrosomonadales</taxon>
        <taxon>Sterolibacteriaceae</taxon>
        <taxon>Denitratisoma</taxon>
    </lineage>
</organism>
<evidence type="ECO:0000313" key="16">
    <source>
        <dbReference type="EMBL" id="CAB1369811.1"/>
    </source>
</evidence>
<dbReference type="PANTHER" id="PTHR30069:SF49">
    <property type="entry name" value="OUTER MEMBRANE PROTEIN C"/>
    <property type="match status" value="1"/>
</dbReference>
<keyword evidence="9 16" id="KW-0675">Receptor</keyword>
<sequence length="696" mass="76504">MRRIHLAVLMALPFGAWAADEIVMPTVRVRDQALYDPLEARRQASGNTATLLSVNPGLSLYSGGGVSSLPAIHGLADDRIKIRVDGAEITSACGNHMNPPLSYMDPSRVDRMEVLAGITPVSQGGDSIVGTIAVASSRPVFARAGEGLRKEGSLSLKVRSVNNGTAAAFSAAVASDSLSLGYGASVDRGESYQDGKGRKVLDTLYESHNQSLTLGLRGDNDEWTLRLGEQRIPYQGYPNQYMDMVGNHGVSANLGYSGRFGWGRLDARFYWQDTEHRMGFFTQEKSGKMPMNTRGQDIGYRVQGEFPLASGDKLHLGHELHRHTLDDWWPPVAGTGMSPNTYVNLNNGRRDRLAFFAEWDARLDARWSGQMGLRDEVVKTDVGDAQPYSWTTMMQAVDAAAARAFNGRDRSRRDNNLDITVLVRYEADPAARYEFGYARKTRSPNLYERYSWGRGTMAMRMIGWFGDGNGYVGDMDLKPEVAHTLSATATWKDAGGEAWEVKLAPYYSYVRNYIDVDVLGSFVPYSVVGNTASLLRFANHDARIHGFDLSWSALAWRSAVYGEGQFTGRLAYVRGKRTDGGDLYHVMPLNLSLGLEQTVGAWSKGVDVQLVERKFRVDERRHESATGGYGLVNLNASYQWTPAVRLSLGIGNLFDRYYELPLGGTNLAGLKATARGPLGVVPGAGRSIDLGLALKF</sequence>
<dbReference type="InterPro" id="IPR039426">
    <property type="entry name" value="TonB-dep_rcpt-like"/>
</dbReference>
<evidence type="ECO:0000256" key="2">
    <source>
        <dbReference type="ARBA" id="ARBA00009810"/>
    </source>
</evidence>
<dbReference type="InterPro" id="IPR036942">
    <property type="entry name" value="Beta-barrel_TonB_sf"/>
</dbReference>
<evidence type="ECO:0000256" key="13">
    <source>
        <dbReference type="RuleBase" id="RU003357"/>
    </source>
</evidence>
<comment type="subcellular location">
    <subcellularLocation>
        <location evidence="1 11">Cell outer membrane</location>
        <topology evidence="1 11">Multi-pass membrane protein</topology>
    </subcellularLocation>
</comment>
<keyword evidence="8 11" id="KW-0472">Membrane</keyword>
<dbReference type="GO" id="GO:0015344">
    <property type="term" value="F:siderophore uptake transmembrane transporter activity"/>
    <property type="evidence" value="ECO:0007669"/>
    <property type="project" value="TreeGrafter"/>
</dbReference>
<keyword evidence="10 11" id="KW-0998">Cell outer membrane</keyword>
<keyword evidence="4 11" id="KW-1134">Transmembrane beta strand</keyword>
<dbReference type="RefSeq" id="WP_145771176.1">
    <property type="nucleotide sequence ID" value="NZ_LR778301.1"/>
</dbReference>
<keyword evidence="3 11" id="KW-0813">Transport</keyword>
<dbReference type="Gene3D" id="2.40.170.20">
    <property type="entry name" value="TonB-dependent receptor, beta-barrel domain"/>
    <property type="match status" value="1"/>
</dbReference>
<dbReference type="Pfam" id="PF00593">
    <property type="entry name" value="TonB_dep_Rec_b-barrel"/>
    <property type="match status" value="1"/>
</dbReference>
<dbReference type="InterPro" id="IPR010917">
    <property type="entry name" value="TonB_rcpt_CS"/>
</dbReference>
<comment type="similarity">
    <text evidence="2 11 13">Belongs to the TonB-dependent receptor family.</text>
</comment>
<keyword evidence="17" id="KW-1185">Reference proteome</keyword>
<proteinExistence type="inferred from homology"/>
<dbReference type="PANTHER" id="PTHR30069">
    <property type="entry name" value="TONB-DEPENDENT OUTER MEMBRANE RECEPTOR"/>
    <property type="match status" value="1"/>
</dbReference>